<dbReference type="AlphaFoldDB" id="A0A841HUB4"/>
<dbReference type="InterPro" id="IPR006311">
    <property type="entry name" value="TAT_signal"/>
</dbReference>
<dbReference type="PROSITE" id="PS51318">
    <property type="entry name" value="TAT"/>
    <property type="match status" value="1"/>
</dbReference>
<dbReference type="Proteomes" id="UP000588068">
    <property type="component" value="Unassembled WGS sequence"/>
</dbReference>
<dbReference type="PANTHER" id="PTHR37315">
    <property type="entry name" value="UPF0311 PROTEIN BLR7842"/>
    <property type="match status" value="1"/>
</dbReference>
<keyword evidence="3" id="KW-1185">Reference proteome</keyword>
<dbReference type="Pfam" id="PF11578">
    <property type="entry name" value="DUF3237"/>
    <property type="match status" value="1"/>
</dbReference>
<dbReference type="RefSeq" id="WP_221304411.1">
    <property type="nucleotide sequence ID" value="NZ_JACHHZ010000006.1"/>
</dbReference>
<protein>
    <recommendedName>
        <fullName evidence="1">UPF0311 protein HNQ60_004691</fullName>
    </recommendedName>
</protein>
<comment type="similarity">
    <text evidence="1">Belongs to the UPF0311 family.</text>
</comment>
<dbReference type="Gene3D" id="2.40.160.20">
    <property type="match status" value="1"/>
</dbReference>
<dbReference type="PANTHER" id="PTHR37315:SF1">
    <property type="entry name" value="UPF0311 PROTEIN BLR7842"/>
    <property type="match status" value="1"/>
</dbReference>
<sequence>MPSRRHVLEHVVGSMAGVSLAGLGTASAAESPASEVRSRFAFEARVSVSTPQVVGPSSHGLRRIVPITGGTFAGPRIEGTVVPGGADWQFVRPDGVLAIEAKYTLQAKDGALIMVTNRGMRHGPPDVIAKLARGESVDPQSYYFRTTAEFEAPLESEHAWLNRAIFIGVAERKADVAIIRFYELL</sequence>
<name>A0A841HUB4_9GAMM</name>
<reference evidence="2 3" key="1">
    <citation type="submission" date="2020-08" db="EMBL/GenBank/DDBJ databases">
        <title>Genomic Encyclopedia of Type Strains, Phase IV (KMG-IV): sequencing the most valuable type-strain genomes for metagenomic binning, comparative biology and taxonomic classification.</title>
        <authorList>
            <person name="Goeker M."/>
        </authorList>
    </citation>
    <scope>NUCLEOTIDE SEQUENCE [LARGE SCALE GENOMIC DNA]</scope>
    <source>
        <strain evidence="2 3">DSM 26723</strain>
    </source>
</reference>
<dbReference type="EMBL" id="JACHHZ010000006">
    <property type="protein sequence ID" value="MBB6095800.1"/>
    <property type="molecule type" value="Genomic_DNA"/>
</dbReference>
<evidence type="ECO:0000256" key="1">
    <source>
        <dbReference type="HAMAP-Rule" id="MF_00775"/>
    </source>
</evidence>
<comment type="caution">
    <text evidence="2">The sequence shown here is derived from an EMBL/GenBank/DDBJ whole genome shotgun (WGS) entry which is preliminary data.</text>
</comment>
<dbReference type="HAMAP" id="MF_00775">
    <property type="entry name" value="UPF0311"/>
    <property type="match status" value="1"/>
</dbReference>
<organism evidence="2 3">
    <name type="scientific">Povalibacter uvarum</name>
    <dbReference type="NCBI Taxonomy" id="732238"/>
    <lineage>
        <taxon>Bacteria</taxon>
        <taxon>Pseudomonadati</taxon>
        <taxon>Pseudomonadota</taxon>
        <taxon>Gammaproteobacteria</taxon>
        <taxon>Steroidobacterales</taxon>
        <taxon>Steroidobacteraceae</taxon>
        <taxon>Povalibacter</taxon>
    </lineage>
</organism>
<evidence type="ECO:0000313" key="2">
    <source>
        <dbReference type="EMBL" id="MBB6095800.1"/>
    </source>
</evidence>
<gene>
    <name evidence="2" type="ORF">HNQ60_004691</name>
</gene>
<dbReference type="InterPro" id="IPR020915">
    <property type="entry name" value="UPF0311"/>
</dbReference>
<proteinExistence type="inferred from homology"/>
<evidence type="ECO:0000313" key="3">
    <source>
        <dbReference type="Proteomes" id="UP000588068"/>
    </source>
</evidence>
<accession>A0A841HUB4</accession>